<sequence length="849" mass="86280">MTGTAAPPGTTPRVDVLALPRTTTLRAILLVATMVGTGLVVGTMLHNLVLADPWNARFRECTVVPEGGPGVLAETFTACMAPVEQRRVAIALVMGALVLVLAWIVVLVAPTVHERRRGLRPLDGGNERARCRFAELAAEAGLRRPPLLVRGGSLNGVTDAHAYGRPGDWRVVVPLKLLALAGTPRADAVMRHELAHVAHRDVGFTWLARASWDVLGPLLLLPLFLALAVGDLEVVPDYLVRAAVLAVVVQLVRAGLLRAREVDADLSAVRRGTDPEVMLGQTAATRDRRSGGGIARLLATHPSPAERGAALRAPHLAARLGFVDALAAGFLAATVLPVLRAAAASTIGGAPEREWSVVLSIVPVGVLLGATVGLGLWRQAVAMHAVALPVRSGPVVAGVGAGALAGQLTSLAGVGLGAPAGFDPLWAALVLPVGLAGATALVAGLGLTWAGAAGRWRGPAAVWTPAVVLASALCTVAAWATGSVALSLGQVGWAGTSEVLQVALSGWLVTAVAVVLAGAAAVALIAPSPAAVPPTWLVPGVSVGSGDSGPATVPGLRLTLSAGLLGGLVGAAVAVVFRLAVGPPADDDVTVQRVYVLLFVAAATGAGVGLSLLVAHGVRGLGAALLAGPVATAVVGLGIVALNAALGGGLSVTATGTVLQRSSALGLLALLAVAWLPFVGGLRSEGAALAIAVAVAVGSASAVVLARDVLVPVGPAPVQAVDPEFAALDYRIRIGPAFFRASDEISATVHVIEEETTTLSSRVARYRTEVLPQARDLLARGRAFLPGSPEVAAVHQHCVAALELAVTGYEELVAGYESRREDLLEQGAAHLQQRVDEWLAWGEALDGLD</sequence>
<dbReference type="RefSeq" id="WP_170121204.1">
    <property type="nucleotide sequence ID" value="NZ_PVTG01000002.1"/>
</dbReference>
<evidence type="ECO:0000259" key="12">
    <source>
        <dbReference type="Pfam" id="PF01435"/>
    </source>
</evidence>
<keyword evidence="8 11" id="KW-1133">Transmembrane helix</keyword>
<evidence type="ECO:0000256" key="5">
    <source>
        <dbReference type="ARBA" id="ARBA00022723"/>
    </source>
</evidence>
<organism evidence="13 14">
    <name type="scientific">Geodermatophilus tzadiensis</name>
    <dbReference type="NCBI Taxonomy" id="1137988"/>
    <lineage>
        <taxon>Bacteria</taxon>
        <taxon>Bacillati</taxon>
        <taxon>Actinomycetota</taxon>
        <taxon>Actinomycetes</taxon>
        <taxon>Geodermatophilales</taxon>
        <taxon>Geodermatophilaceae</taxon>
        <taxon>Geodermatophilus</taxon>
    </lineage>
</organism>
<feature type="transmembrane region" description="Helical" evidence="11">
    <location>
        <begin position="621"/>
        <end position="646"/>
    </location>
</feature>
<name>A0A2T0TZL2_9ACTN</name>
<feature type="transmembrane region" description="Helical" evidence="11">
    <location>
        <begin position="27"/>
        <end position="49"/>
    </location>
</feature>
<dbReference type="InterPro" id="IPR001915">
    <property type="entry name" value="Peptidase_M48"/>
</dbReference>
<gene>
    <name evidence="13" type="ORF">LY71_102175</name>
</gene>
<evidence type="ECO:0000256" key="10">
    <source>
        <dbReference type="ARBA" id="ARBA00023136"/>
    </source>
</evidence>
<keyword evidence="7" id="KW-0862">Zinc</keyword>
<evidence type="ECO:0000256" key="9">
    <source>
        <dbReference type="ARBA" id="ARBA00023049"/>
    </source>
</evidence>
<dbReference type="AlphaFoldDB" id="A0A2T0TZL2"/>
<feature type="domain" description="Peptidase M48" evidence="12">
    <location>
        <begin position="127"/>
        <end position="313"/>
    </location>
</feature>
<comment type="caution">
    <text evidence="13">The sequence shown here is derived from an EMBL/GenBank/DDBJ whole genome shotgun (WGS) entry which is preliminary data.</text>
</comment>
<evidence type="ECO:0000256" key="1">
    <source>
        <dbReference type="ARBA" id="ARBA00001947"/>
    </source>
</evidence>
<keyword evidence="9" id="KW-0482">Metalloprotease</keyword>
<protein>
    <submittedName>
        <fullName evidence="13">Peptidase M48-like protein</fullName>
    </submittedName>
</protein>
<evidence type="ECO:0000256" key="11">
    <source>
        <dbReference type="SAM" id="Phobius"/>
    </source>
</evidence>
<evidence type="ECO:0000256" key="7">
    <source>
        <dbReference type="ARBA" id="ARBA00022833"/>
    </source>
</evidence>
<dbReference type="EMBL" id="PVTG01000002">
    <property type="protein sequence ID" value="PRY51112.1"/>
    <property type="molecule type" value="Genomic_DNA"/>
</dbReference>
<dbReference type="InterPro" id="IPR050083">
    <property type="entry name" value="HtpX_protease"/>
</dbReference>
<dbReference type="GO" id="GO:0006508">
    <property type="term" value="P:proteolysis"/>
    <property type="evidence" value="ECO:0007669"/>
    <property type="project" value="UniProtKB-KW"/>
</dbReference>
<accession>A0A2T0TZL2</accession>
<feature type="transmembrane region" description="Helical" evidence="11">
    <location>
        <begin position="322"/>
        <end position="343"/>
    </location>
</feature>
<evidence type="ECO:0000256" key="6">
    <source>
        <dbReference type="ARBA" id="ARBA00022801"/>
    </source>
</evidence>
<feature type="transmembrane region" description="Helical" evidence="11">
    <location>
        <begin position="658"/>
        <end position="679"/>
    </location>
</feature>
<feature type="transmembrane region" description="Helical" evidence="11">
    <location>
        <begin position="462"/>
        <end position="482"/>
    </location>
</feature>
<feature type="transmembrane region" description="Helical" evidence="11">
    <location>
        <begin position="502"/>
        <end position="526"/>
    </location>
</feature>
<feature type="transmembrane region" description="Helical" evidence="11">
    <location>
        <begin position="425"/>
        <end position="450"/>
    </location>
</feature>
<keyword evidence="2" id="KW-1003">Cell membrane</keyword>
<dbReference type="Gene3D" id="3.30.2010.10">
    <property type="entry name" value="Metalloproteases ('zincins'), catalytic domain"/>
    <property type="match status" value="1"/>
</dbReference>
<keyword evidence="6" id="KW-0378">Hydrolase</keyword>
<dbReference type="Proteomes" id="UP000239210">
    <property type="component" value="Unassembled WGS sequence"/>
</dbReference>
<evidence type="ECO:0000256" key="8">
    <source>
        <dbReference type="ARBA" id="ARBA00022989"/>
    </source>
</evidence>
<feature type="transmembrane region" description="Helical" evidence="11">
    <location>
        <begin position="88"/>
        <end position="112"/>
    </location>
</feature>
<comment type="cofactor">
    <cofactor evidence="1">
        <name>Zn(2+)</name>
        <dbReference type="ChEBI" id="CHEBI:29105"/>
    </cofactor>
</comment>
<feature type="transmembrane region" description="Helical" evidence="11">
    <location>
        <begin position="558"/>
        <end position="581"/>
    </location>
</feature>
<evidence type="ECO:0000313" key="14">
    <source>
        <dbReference type="Proteomes" id="UP000239210"/>
    </source>
</evidence>
<feature type="transmembrane region" description="Helical" evidence="11">
    <location>
        <begin position="686"/>
        <end position="706"/>
    </location>
</feature>
<proteinExistence type="predicted"/>
<dbReference type="PANTHER" id="PTHR43221">
    <property type="entry name" value="PROTEASE HTPX"/>
    <property type="match status" value="1"/>
</dbReference>
<dbReference type="Pfam" id="PF01435">
    <property type="entry name" value="Peptidase_M48"/>
    <property type="match status" value="1"/>
</dbReference>
<reference evidence="13 14" key="1">
    <citation type="submission" date="2018-03" db="EMBL/GenBank/DDBJ databases">
        <title>Genomic Encyclopedia of Archaeal and Bacterial Type Strains, Phase II (KMG-II): from individual species to whole genera.</title>
        <authorList>
            <person name="Goeker M."/>
        </authorList>
    </citation>
    <scope>NUCLEOTIDE SEQUENCE [LARGE SCALE GENOMIC DNA]</scope>
    <source>
        <strain evidence="13 14">DSM 45416</strain>
    </source>
</reference>
<dbReference type="GO" id="GO:0046872">
    <property type="term" value="F:metal ion binding"/>
    <property type="evidence" value="ECO:0007669"/>
    <property type="project" value="UniProtKB-KW"/>
</dbReference>
<keyword evidence="5" id="KW-0479">Metal-binding</keyword>
<feature type="transmembrane region" description="Helical" evidence="11">
    <location>
        <begin position="214"/>
        <end position="232"/>
    </location>
</feature>
<keyword evidence="14" id="KW-1185">Reference proteome</keyword>
<keyword evidence="10 11" id="KW-0472">Membrane</keyword>
<evidence type="ECO:0000313" key="13">
    <source>
        <dbReference type="EMBL" id="PRY51112.1"/>
    </source>
</evidence>
<evidence type="ECO:0000256" key="2">
    <source>
        <dbReference type="ARBA" id="ARBA00022475"/>
    </source>
</evidence>
<feature type="transmembrane region" description="Helical" evidence="11">
    <location>
        <begin position="355"/>
        <end position="376"/>
    </location>
</feature>
<keyword evidence="4 11" id="KW-0812">Transmembrane</keyword>
<feature type="transmembrane region" description="Helical" evidence="11">
    <location>
        <begin position="593"/>
        <end position="614"/>
    </location>
</feature>
<evidence type="ECO:0000256" key="4">
    <source>
        <dbReference type="ARBA" id="ARBA00022692"/>
    </source>
</evidence>
<dbReference type="GO" id="GO:0004222">
    <property type="term" value="F:metalloendopeptidase activity"/>
    <property type="evidence" value="ECO:0007669"/>
    <property type="project" value="InterPro"/>
</dbReference>
<evidence type="ECO:0000256" key="3">
    <source>
        <dbReference type="ARBA" id="ARBA00022670"/>
    </source>
</evidence>
<dbReference type="PANTHER" id="PTHR43221:SF2">
    <property type="entry name" value="PROTEASE HTPX HOMOLOG"/>
    <property type="match status" value="1"/>
</dbReference>
<keyword evidence="3" id="KW-0645">Protease</keyword>
<feature type="transmembrane region" description="Helical" evidence="11">
    <location>
        <begin position="238"/>
        <end position="256"/>
    </location>
</feature>
<feature type="transmembrane region" description="Helical" evidence="11">
    <location>
        <begin position="388"/>
        <end position="405"/>
    </location>
</feature>